<evidence type="ECO:0000256" key="1">
    <source>
        <dbReference type="SAM" id="SignalP"/>
    </source>
</evidence>
<protein>
    <submittedName>
        <fullName evidence="2">Uncharacterized protein</fullName>
    </submittedName>
</protein>
<keyword evidence="3" id="KW-1185">Reference proteome</keyword>
<name>A0AA43QQP4_9LECA</name>
<gene>
    <name evidence="2" type="ORF">OHK93_002045</name>
</gene>
<reference evidence="2" key="1">
    <citation type="journal article" date="2023" name="Genome Biol. Evol.">
        <title>First Whole Genome Sequence and Flow Cytometry Genome Size Data for the Lichen-Forming Fungus Ramalina farinacea (Ascomycota).</title>
        <authorList>
            <person name="Llewellyn T."/>
            <person name="Mian S."/>
            <person name="Hill R."/>
            <person name="Leitch I.J."/>
            <person name="Gaya E."/>
        </authorList>
    </citation>
    <scope>NUCLEOTIDE SEQUENCE</scope>
    <source>
        <strain evidence="2">LIQ254RAFAR</strain>
    </source>
</reference>
<dbReference type="Proteomes" id="UP001161017">
    <property type="component" value="Unassembled WGS sequence"/>
</dbReference>
<keyword evidence="1" id="KW-0732">Signal</keyword>
<comment type="caution">
    <text evidence="2">The sequence shown here is derived from an EMBL/GenBank/DDBJ whole genome shotgun (WGS) entry which is preliminary data.</text>
</comment>
<feature type="signal peptide" evidence="1">
    <location>
        <begin position="1"/>
        <end position="23"/>
    </location>
</feature>
<organism evidence="2 3">
    <name type="scientific">Ramalina farinacea</name>
    <dbReference type="NCBI Taxonomy" id="258253"/>
    <lineage>
        <taxon>Eukaryota</taxon>
        <taxon>Fungi</taxon>
        <taxon>Dikarya</taxon>
        <taxon>Ascomycota</taxon>
        <taxon>Pezizomycotina</taxon>
        <taxon>Lecanoromycetes</taxon>
        <taxon>OSLEUM clade</taxon>
        <taxon>Lecanoromycetidae</taxon>
        <taxon>Lecanorales</taxon>
        <taxon>Lecanorineae</taxon>
        <taxon>Ramalinaceae</taxon>
        <taxon>Ramalina</taxon>
    </lineage>
</organism>
<evidence type="ECO:0000313" key="2">
    <source>
        <dbReference type="EMBL" id="MDI1490840.1"/>
    </source>
</evidence>
<dbReference type="AlphaFoldDB" id="A0AA43QQP4"/>
<evidence type="ECO:0000313" key="3">
    <source>
        <dbReference type="Proteomes" id="UP001161017"/>
    </source>
</evidence>
<feature type="chain" id="PRO_5041422117" evidence="1">
    <location>
        <begin position="24"/>
        <end position="196"/>
    </location>
</feature>
<accession>A0AA43QQP4</accession>
<sequence length="196" mass="21722">MQRWFGLLLSILLLFQSVTTATAHGSESVSLAPDTASRPEKMQDNIARLSVRTPGGRRFEIAFRYRLSAVVTTDTYEGVVNQMNHDAFDNANNVVDGPHTDGTHVGRIEPEGNLPWAVISAIWETLEDIHLEYTLIPFGYEAQWEAWVWEGINRVGIVGVGEGPLPTLNDLGLQLIENPPYVGGFCIAQISSENMR</sequence>
<dbReference type="EMBL" id="JAPUFD010000013">
    <property type="protein sequence ID" value="MDI1490840.1"/>
    <property type="molecule type" value="Genomic_DNA"/>
</dbReference>
<proteinExistence type="predicted"/>